<gene>
    <name evidence="1" type="ORF">OJ996_02075</name>
</gene>
<name>A0ABT3FXP8_9BACT</name>
<accession>A0ABT3FXP8</accession>
<sequence>MHRFLLQGPPFPEHDTAAVVQEGGDIAGIRAVNLGVAHSYARSTDTAEQLLEIRDHTLAGRLGLWLMDASEDEIAKFWESYRGREPRDWTTEILIFHHWTKLNPGSAMEAARRSGVEEAAINGWMMHDPDAALAATAKRERRIREYALSMLTRYHPKLGAKMARDSPRDAHMLDLEGIANEMALEDPGKAMDFLLEMGQTHFTSALEQWTRKDPEAALAWMQQHWQKKPLTEAFLQSLAEEHPKRMKELAATLPNGAMKREIEKKLFDTLVKSDPDAALQMARQATVPRLAAEQLSIVGRTLVQDQPQVALEVMKQLFAVCPDATSRWAGAFTPDRFESTERGIEDVEKFLGDLVKRDPEATMAAAKGLVTASDFTFSNDRDAFAAAGRMWAEEDGDAFAEWCMGQNDEIRSSGLWLAADQLRMQQHYGDSLRWAMQSDPGQARDVFRDWVRRDLEAASRWLDESEISDELRGGMNKVLEEKKP</sequence>
<evidence type="ECO:0000313" key="2">
    <source>
        <dbReference type="Proteomes" id="UP001165653"/>
    </source>
</evidence>
<evidence type="ECO:0000313" key="1">
    <source>
        <dbReference type="EMBL" id="MCW1912342.1"/>
    </source>
</evidence>
<comment type="caution">
    <text evidence="1">The sequence shown here is derived from an EMBL/GenBank/DDBJ whole genome shotgun (WGS) entry which is preliminary data.</text>
</comment>
<keyword evidence="2" id="KW-1185">Reference proteome</keyword>
<dbReference type="RefSeq" id="WP_264510653.1">
    <property type="nucleotide sequence ID" value="NZ_JAPDDR010000001.1"/>
</dbReference>
<proteinExistence type="predicted"/>
<protein>
    <recommendedName>
        <fullName evidence="3">HEAT repeat protein</fullName>
    </recommendedName>
</protein>
<dbReference type="EMBL" id="JAPDDR010000001">
    <property type="protein sequence ID" value="MCW1912342.1"/>
    <property type="molecule type" value="Genomic_DNA"/>
</dbReference>
<reference evidence="1" key="1">
    <citation type="submission" date="2022-10" db="EMBL/GenBank/DDBJ databases">
        <title>Luteolibacter sp. GHJ8, whole genome shotgun sequencing project.</title>
        <authorList>
            <person name="Zhao G."/>
            <person name="Shen L."/>
        </authorList>
    </citation>
    <scope>NUCLEOTIDE SEQUENCE</scope>
    <source>
        <strain evidence="1">GHJ8</strain>
    </source>
</reference>
<organism evidence="1 2">
    <name type="scientific">Luteolibacter rhizosphaerae</name>
    <dbReference type="NCBI Taxonomy" id="2989719"/>
    <lineage>
        <taxon>Bacteria</taxon>
        <taxon>Pseudomonadati</taxon>
        <taxon>Verrucomicrobiota</taxon>
        <taxon>Verrucomicrobiia</taxon>
        <taxon>Verrucomicrobiales</taxon>
        <taxon>Verrucomicrobiaceae</taxon>
        <taxon>Luteolibacter</taxon>
    </lineage>
</organism>
<dbReference type="Proteomes" id="UP001165653">
    <property type="component" value="Unassembled WGS sequence"/>
</dbReference>
<evidence type="ECO:0008006" key="3">
    <source>
        <dbReference type="Google" id="ProtNLM"/>
    </source>
</evidence>